<dbReference type="EMBL" id="LSRL02004521">
    <property type="protein sequence ID" value="TDG38357.1"/>
    <property type="molecule type" value="Genomic_DNA"/>
</dbReference>
<organism evidence="2 3">
    <name type="scientific">Drosophila navojoa</name>
    <name type="common">Fruit fly</name>
    <dbReference type="NCBI Taxonomy" id="7232"/>
    <lineage>
        <taxon>Eukaryota</taxon>
        <taxon>Metazoa</taxon>
        <taxon>Ecdysozoa</taxon>
        <taxon>Arthropoda</taxon>
        <taxon>Hexapoda</taxon>
        <taxon>Insecta</taxon>
        <taxon>Pterygota</taxon>
        <taxon>Neoptera</taxon>
        <taxon>Endopterygota</taxon>
        <taxon>Diptera</taxon>
        <taxon>Brachycera</taxon>
        <taxon>Muscomorpha</taxon>
        <taxon>Ephydroidea</taxon>
        <taxon>Drosophilidae</taxon>
        <taxon>Drosophila</taxon>
    </lineage>
</organism>
<dbReference type="Proteomes" id="UP000295192">
    <property type="component" value="Unassembled WGS sequence"/>
</dbReference>
<comment type="caution">
    <text evidence="2">The sequence shown here is derived from an EMBL/GenBank/DDBJ whole genome shotgun (WGS) entry which is preliminary data.</text>
</comment>
<reference evidence="2 3" key="1">
    <citation type="journal article" date="2019" name="J. Hered.">
        <title>An Improved Genome Assembly for Drosophila navojoa, the Basal Species in the mojavensis Cluster.</title>
        <authorList>
            <person name="Vanderlinde T."/>
            <person name="Dupim E.G."/>
            <person name="Nazario-Yepiz N.O."/>
            <person name="Carvalho A.B."/>
        </authorList>
    </citation>
    <scope>NUCLEOTIDE SEQUENCE [LARGE SCALE GENOMIC DNA]</scope>
    <source>
        <strain evidence="2">Navoj_Jal97</strain>
        <tissue evidence="2">Whole organism</tissue>
    </source>
</reference>
<evidence type="ECO:0000256" key="1">
    <source>
        <dbReference type="SAM" id="MobiDB-lite"/>
    </source>
</evidence>
<dbReference type="AlphaFoldDB" id="A0A484AMJ0"/>
<feature type="region of interest" description="Disordered" evidence="1">
    <location>
        <begin position="24"/>
        <end position="52"/>
    </location>
</feature>
<keyword evidence="3" id="KW-1185">Reference proteome</keyword>
<name>A0A484AMJ0_DRONA</name>
<gene>
    <name evidence="2" type="ORF">AWZ03_015221</name>
</gene>
<feature type="compositionally biased region" description="Basic and acidic residues" evidence="1">
    <location>
        <begin position="39"/>
        <end position="52"/>
    </location>
</feature>
<protein>
    <submittedName>
        <fullName evidence="2">Uncharacterized protein</fullName>
    </submittedName>
</protein>
<sequence length="52" mass="5981">MRYSALYARAWNASRRPTAFPDSVVRVSPYTPEPSVQRNRAEGSERYTTESD</sequence>
<evidence type="ECO:0000313" key="3">
    <source>
        <dbReference type="Proteomes" id="UP000295192"/>
    </source>
</evidence>
<feature type="non-terminal residue" evidence="2">
    <location>
        <position position="52"/>
    </location>
</feature>
<evidence type="ECO:0000313" key="2">
    <source>
        <dbReference type="EMBL" id="TDG38357.1"/>
    </source>
</evidence>
<proteinExistence type="predicted"/>
<accession>A0A484AMJ0</accession>